<comment type="caution">
    <text evidence="1">The sequence shown here is derived from an EMBL/GenBank/DDBJ whole genome shotgun (WGS) entry which is preliminary data.</text>
</comment>
<evidence type="ECO:0000313" key="1">
    <source>
        <dbReference type="EMBL" id="CAG8604104.1"/>
    </source>
</evidence>
<accession>A0ACA9MNL5</accession>
<keyword evidence="2" id="KW-1185">Reference proteome</keyword>
<protein>
    <submittedName>
        <fullName evidence="1">13593_t:CDS:1</fullName>
    </submittedName>
</protein>
<sequence length="154" mass="17368">MQKLPAILESLDGDTKKYVMEWADIVRAKHSSDNDFDSDDDNNPIYYGDPLLIIEWNETGLAQRNIQKNIVLTYIRSFQGCNPFPGSGQPQSNSLFYIVNTPGIRAQQTICNIIYGLQRMYAQRNVPSLGRIYSVVAEKKNTFEAAEILGAFAL</sequence>
<dbReference type="EMBL" id="CAJVPU010010274">
    <property type="protein sequence ID" value="CAG8604104.1"/>
    <property type="molecule type" value="Genomic_DNA"/>
</dbReference>
<proteinExistence type="predicted"/>
<gene>
    <name evidence="1" type="ORF">DHETER_LOCUS7371</name>
</gene>
<organism evidence="1 2">
    <name type="scientific">Dentiscutata heterogama</name>
    <dbReference type="NCBI Taxonomy" id="1316150"/>
    <lineage>
        <taxon>Eukaryota</taxon>
        <taxon>Fungi</taxon>
        <taxon>Fungi incertae sedis</taxon>
        <taxon>Mucoromycota</taxon>
        <taxon>Glomeromycotina</taxon>
        <taxon>Glomeromycetes</taxon>
        <taxon>Diversisporales</taxon>
        <taxon>Gigasporaceae</taxon>
        <taxon>Dentiscutata</taxon>
    </lineage>
</organism>
<evidence type="ECO:0000313" key="2">
    <source>
        <dbReference type="Proteomes" id="UP000789702"/>
    </source>
</evidence>
<dbReference type="Proteomes" id="UP000789702">
    <property type="component" value="Unassembled WGS sequence"/>
</dbReference>
<name>A0ACA9MNL5_9GLOM</name>
<reference evidence="1" key="1">
    <citation type="submission" date="2021-06" db="EMBL/GenBank/DDBJ databases">
        <authorList>
            <person name="Kallberg Y."/>
            <person name="Tangrot J."/>
            <person name="Rosling A."/>
        </authorList>
    </citation>
    <scope>NUCLEOTIDE SEQUENCE</scope>
    <source>
        <strain evidence="1">IL203A</strain>
    </source>
</reference>